<sequence length="164" mass="19209">VDENEFDRLVSEDVKNVLPSEQAEFLRLPHNQNQWKQSLMKLIGNLDEQIAGLSQDEVTATSSLPSHMITEFKISTDEKRTKINRFRFYVLQRISECERNIALGEDGQSEDIRLADFLRKAIEKHKDLMTDHEFEPTPIDQALWSSIDGKWGFVDMDKRIRDWN</sequence>
<proteinExistence type="predicted"/>
<name>A0A382E706_9ZZZZ</name>
<organism evidence="1">
    <name type="scientific">marine metagenome</name>
    <dbReference type="NCBI Taxonomy" id="408172"/>
    <lineage>
        <taxon>unclassified sequences</taxon>
        <taxon>metagenomes</taxon>
        <taxon>ecological metagenomes</taxon>
    </lineage>
</organism>
<reference evidence="1" key="1">
    <citation type="submission" date="2018-05" db="EMBL/GenBank/DDBJ databases">
        <authorList>
            <person name="Lanie J.A."/>
            <person name="Ng W.-L."/>
            <person name="Kazmierczak K.M."/>
            <person name="Andrzejewski T.M."/>
            <person name="Davidsen T.M."/>
            <person name="Wayne K.J."/>
            <person name="Tettelin H."/>
            <person name="Glass J.I."/>
            <person name="Rusch D."/>
            <person name="Podicherti R."/>
            <person name="Tsui H.-C.T."/>
            <person name="Winkler M.E."/>
        </authorList>
    </citation>
    <scope>NUCLEOTIDE SEQUENCE</scope>
</reference>
<dbReference type="EMBL" id="UINC01042910">
    <property type="protein sequence ID" value="SVB46179.1"/>
    <property type="molecule type" value="Genomic_DNA"/>
</dbReference>
<feature type="non-terminal residue" evidence="1">
    <location>
        <position position="1"/>
    </location>
</feature>
<dbReference type="AlphaFoldDB" id="A0A382E706"/>
<gene>
    <name evidence="1" type="ORF">METZ01_LOCUS199033</name>
</gene>
<accession>A0A382E706</accession>
<evidence type="ECO:0000313" key="1">
    <source>
        <dbReference type="EMBL" id="SVB46179.1"/>
    </source>
</evidence>
<protein>
    <submittedName>
        <fullName evidence="1">Uncharacterized protein</fullName>
    </submittedName>
</protein>